<evidence type="ECO:0000259" key="5">
    <source>
        <dbReference type="Pfam" id="PF00703"/>
    </source>
</evidence>
<dbReference type="Pfam" id="PF00703">
    <property type="entry name" value="Glyco_hydro_2"/>
    <property type="match status" value="1"/>
</dbReference>
<dbReference type="Pfam" id="PF11721">
    <property type="entry name" value="Malectin"/>
    <property type="match status" value="1"/>
</dbReference>
<keyword evidence="4" id="KW-0732">Signal</keyword>
<dbReference type="InterPro" id="IPR036156">
    <property type="entry name" value="Beta-gal/glucu_dom_sf"/>
</dbReference>
<dbReference type="Pfam" id="PF02836">
    <property type="entry name" value="Glyco_hydro_2_C"/>
    <property type="match status" value="1"/>
</dbReference>
<dbReference type="InterPro" id="IPR006104">
    <property type="entry name" value="Glyco_hydro_2_N"/>
</dbReference>
<keyword evidence="10" id="KW-1185">Reference proteome</keyword>
<dbReference type="InterPro" id="IPR013783">
    <property type="entry name" value="Ig-like_fold"/>
</dbReference>
<dbReference type="EMBL" id="JBHMEZ010000012">
    <property type="protein sequence ID" value="MFB9054210.1"/>
    <property type="molecule type" value="Genomic_DNA"/>
</dbReference>
<dbReference type="PRINTS" id="PR00132">
    <property type="entry name" value="GLHYDRLASE2"/>
</dbReference>
<dbReference type="RefSeq" id="WP_382383686.1">
    <property type="nucleotide sequence ID" value="NZ_JBHMEZ010000012.1"/>
</dbReference>
<protein>
    <submittedName>
        <fullName evidence="9">Glycoside hydrolase family 2 TIM barrel-domain containing protein</fullName>
    </submittedName>
</protein>
<dbReference type="SUPFAM" id="SSF49303">
    <property type="entry name" value="beta-Galactosidase/glucuronidase domain"/>
    <property type="match status" value="1"/>
</dbReference>
<feature type="domain" description="Glycosyl hydrolases family 2 sugar binding" evidence="7">
    <location>
        <begin position="69"/>
        <end position="180"/>
    </location>
</feature>
<proteinExistence type="inferred from homology"/>
<dbReference type="SUPFAM" id="SSF49785">
    <property type="entry name" value="Galactose-binding domain-like"/>
    <property type="match status" value="1"/>
</dbReference>
<dbReference type="Gene3D" id="2.60.40.10">
    <property type="entry name" value="Immunoglobulins"/>
    <property type="match status" value="2"/>
</dbReference>
<sequence length="900" mass="102992">MKKQIYITLFTLLIAFSVSSQSRQTFTINNGWKFYKGDLEASKNANSEKVPGLNDADWETVNIPHTWNNIDVTDDTPGYYRGVGWYQKNVFIEEEQNEFKTLIYFEGVNQVADVYVNSQWVGQHKGGYTRFHFDITSFLKYDQENTIAVKVDNSHNVAIAPLSADFTFFGGIYRDVFLVKLNTVHFSMDDYSSSGVYINTPEVSKDEAKIDIEYVLNNDANQNKTVHVVSRIVNKKGETILTANNKVKLSKKEKNKVFKESFSIKKPELWSPGSPYLYSVISQIKDVKTGSVIDESIEPLGLRWYKFDPDKGFFLNGEYLKLIGTNRHQDYLKKGNALSDEMHVSDVRLLKEMGGNFLRISHYPQDPTVLEMCDRLGILTSIEIPIVNAITESNAFTNNSLYMAEEMVKQNYNHPSLIIWAYMNEVLLRLPFNQKTEKERYEVYAKNVTELASKIETKIRALDSNRYTMIVNHGAIDRYKDSGITSVPMLLGWNLYQGWYGGSLASFDSTLDELHQLFPKQGLLITEYGADVHPRLHSFNPERFDYTVEYGNMFHEHYLEALKSRSFIAGATIWNLNDFYSESRGYALPRTNLKGITTLDREKKDTWWLYKTFLTKDPIIKFGQNEWKIRGGVADAGTNASTQPVTVYSNGDQVKLVHNDMVYDAKVENNIARFSVPFTNGKNIFLATTVINSKTYTDMLEVDFRLTPNQFSDFKSEVYNLNVLLGSNRIYEDKVKDQVWIPEQEYKKGSWGYIGGTPFRPKTKYGSLPSSDLDIIDSEDDPIYQTQRVAITSFKLDVPDGKYIVSLGWAELISDKEHEKLVYNLGNDKVSENVSDRVFSVLINGDYVEKHLNLTAEYGAERAVSKKYEIMVSKGTGISIDFEKIKGSPVLNTIQLRKIL</sequence>
<dbReference type="SUPFAM" id="SSF51445">
    <property type="entry name" value="(Trans)glycosidases"/>
    <property type="match status" value="1"/>
</dbReference>
<organism evidence="9 10">
    <name type="scientific">Formosa undariae</name>
    <dbReference type="NCBI Taxonomy" id="1325436"/>
    <lineage>
        <taxon>Bacteria</taxon>
        <taxon>Pseudomonadati</taxon>
        <taxon>Bacteroidota</taxon>
        <taxon>Flavobacteriia</taxon>
        <taxon>Flavobacteriales</taxon>
        <taxon>Flavobacteriaceae</taxon>
        <taxon>Formosa</taxon>
    </lineage>
</organism>
<comment type="caution">
    <text evidence="9">The sequence shown here is derived from an EMBL/GenBank/DDBJ whole genome shotgun (WGS) entry which is preliminary data.</text>
</comment>
<evidence type="ECO:0000256" key="3">
    <source>
        <dbReference type="ARBA" id="ARBA00023295"/>
    </source>
</evidence>
<comment type="similarity">
    <text evidence="1">Belongs to the glycosyl hydrolase 2 family.</text>
</comment>
<dbReference type="PANTHER" id="PTHR42732:SF1">
    <property type="entry name" value="BETA-MANNOSIDASE"/>
    <property type="match status" value="1"/>
</dbReference>
<dbReference type="Gene3D" id="2.60.120.260">
    <property type="entry name" value="Galactose-binding domain-like"/>
    <property type="match status" value="1"/>
</dbReference>
<dbReference type="Pfam" id="PF02837">
    <property type="entry name" value="Glyco_hydro_2_N"/>
    <property type="match status" value="1"/>
</dbReference>
<dbReference type="Gene3D" id="2.60.120.430">
    <property type="entry name" value="Galactose-binding lectin"/>
    <property type="match status" value="1"/>
</dbReference>
<keyword evidence="3" id="KW-0326">Glycosidase</keyword>
<feature type="chain" id="PRO_5045218454" evidence="4">
    <location>
        <begin position="23"/>
        <end position="900"/>
    </location>
</feature>
<dbReference type="GO" id="GO:0016787">
    <property type="term" value="F:hydrolase activity"/>
    <property type="evidence" value="ECO:0007669"/>
    <property type="project" value="UniProtKB-KW"/>
</dbReference>
<feature type="domain" description="Glycoside hydrolase family 2 immunoglobulin-like beta-sandwich" evidence="5">
    <location>
        <begin position="200"/>
        <end position="303"/>
    </location>
</feature>
<evidence type="ECO:0000313" key="9">
    <source>
        <dbReference type="EMBL" id="MFB9054210.1"/>
    </source>
</evidence>
<feature type="domain" description="Malectin" evidence="8">
    <location>
        <begin position="770"/>
        <end position="883"/>
    </location>
</feature>
<dbReference type="Gene3D" id="3.20.20.80">
    <property type="entry name" value="Glycosidases"/>
    <property type="match status" value="1"/>
</dbReference>
<dbReference type="PANTHER" id="PTHR42732">
    <property type="entry name" value="BETA-GALACTOSIDASE"/>
    <property type="match status" value="1"/>
</dbReference>
<dbReference type="InterPro" id="IPR006103">
    <property type="entry name" value="Glyco_hydro_2_cat"/>
</dbReference>
<dbReference type="InterPro" id="IPR006102">
    <property type="entry name" value="Ig-like_GH2"/>
</dbReference>
<evidence type="ECO:0000259" key="6">
    <source>
        <dbReference type="Pfam" id="PF02836"/>
    </source>
</evidence>
<evidence type="ECO:0000313" key="10">
    <source>
        <dbReference type="Proteomes" id="UP001589605"/>
    </source>
</evidence>
<dbReference type="InterPro" id="IPR006101">
    <property type="entry name" value="Glyco_hydro_2"/>
</dbReference>
<feature type="signal peptide" evidence="4">
    <location>
        <begin position="1"/>
        <end position="22"/>
    </location>
</feature>
<dbReference type="Proteomes" id="UP001589605">
    <property type="component" value="Unassembled WGS sequence"/>
</dbReference>
<name>A0ABV5F452_9FLAO</name>
<evidence type="ECO:0000259" key="7">
    <source>
        <dbReference type="Pfam" id="PF02837"/>
    </source>
</evidence>
<dbReference type="InterPro" id="IPR051913">
    <property type="entry name" value="GH2_Domain-Containing"/>
</dbReference>
<dbReference type="InterPro" id="IPR017853">
    <property type="entry name" value="GH"/>
</dbReference>
<evidence type="ECO:0000256" key="4">
    <source>
        <dbReference type="SAM" id="SignalP"/>
    </source>
</evidence>
<dbReference type="InterPro" id="IPR021720">
    <property type="entry name" value="Malectin_dom"/>
</dbReference>
<dbReference type="InterPro" id="IPR008979">
    <property type="entry name" value="Galactose-bd-like_sf"/>
</dbReference>
<feature type="domain" description="Glycoside hydrolase family 2 catalytic" evidence="6">
    <location>
        <begin position="310"/>
        <end position="612"/>
    </location>
</feature>
<evidence type="ECO:0000256" key="1">
    <source>
        <dbReference type="ARBA" id="ARBA00007401"/>
    </source>
</evidence>
<evidence type="ECO:0000259" key="8">
    <source>
        <dbReference type="Pfam" id="PF11721"/>
    </source>
</evidence>
<evidence type="ECO:0000256" key="2">
    <source>
        <dbReference type="ARBA" id="ARBA00022801"/>
    </source>
</evidence>
<keyword evidence="2 9" id="KW-0378">Hydrolase</keyword>
<reference evidence="9 10" key="1">
    <citation type="submission" date="2024-09" db="EMBL/GenBank/DDBJ databases">
        <authorList>
            <person name="Sun Q."/>
            <person name="Mori K."/>
        </authorList>
    </citation>
    <scope>NUCLEOTIDE SEQUENCE [LARGE SCALE GENOMIC DNA]</scope>
    <source>
        <strain evidence="9 10">CECT 8286</strain>
    </source>
</reference>
<accession>A0ABV5F452</accession>
<gene>
    <name evidence="9" type="ORF">ACFFVB_14065</name>
</gene>